<evidence type="ECO:0000313" key="3">
    <source>
        <dbReference type="Proteomes" id="UP000284842"/>
    </source>
</evidence>
<dbReference type="EMBL" id="NHTK01006126">
    <property type="protein sequence ID" value="PPQ63302.1"/>
    <property type="molecule type" value="Genomic_DNA"/>
</dbReference>
<feature type="region of interest" description="Disordered" evidence="1">
    <location>
        <begin position="37"/>
        <end position="153"/>
    </location>
</feature>
<reference evidence="2 3" key="1">
    <citation type="journal article" date="2018" name="Evol. Lett.">
        <title>Horizontal gene cluster transfer increased hallucinogenic mushroom diversity.</title>
        <authorList>
            <person name="Reynolds H.T."/>
            <person name="Vijayakumar V."/>
            <person name="Gluck-Thaler E."/>
            <person name="Korotkin H.B."/>
            <person name="Matheny P.B."/>
            <person name="Slot J.C."/>
        </authorList>
    </citation>
    <scope>NUCLEOTIDE SEQUENCE [LARGE SCALE GENOMIC DNA]</scope>
    <source>
        <strain evidence="2 3">2629</strain>
    </source>
</reference>
<evidence type="ECO:0000313" key="2">
    <source>
        <dbReference type="EMBL" id="PPQ63302.1"/>
    </source>
</evidence>
<dbReference type="AlphaFoldDB" id="A0A409V9E1"/>
<evidence type="ECO:0000256" key="1">
    <source>
        <dbReference type="SAM" id="MobiDB-lite"/>
    </source>
</evidence>
<name>A0A409V9E1_9AGAR</name>
<accession>A0A409V9E1</accession>
<organism evidence="2 3">
    <name type="scientific">Panaeolus cyanescens</name>
    <dbReference type="NCBI Taxonomy" id="181874"/>
    <lineage>
        <taxon>Eukaryota</taxon>
        <taxon>Fungi</taxon>
        <taxon>Dikarya</taxon>
        <taxon>Basidiomycota</taxon>
        <taxon>Agaricomycotina</taxon>
        <taxon>Agaricomycetes</taxon>
        <taxon>Agaricomycetidae</taxon>
        <taxon>Agaricales</taxon>
        <taxon>Agaricineae</taxon>
        <taxon>Galeropsidaceae</taxon>
        <taxon>Panaeolus</taxon>
    </lineage>
</organism>
<sequence>MVNTNMSNTRPIFPPVSFDFAALLQTAFHCQQVGIPVEDDADPDESHPASESANAQAPATDPCRPLSPPKPMGGDDPEHSPRAPLLSDILPNTPDCRSRSPVEDSSSDNPSAAESAPPDPLPNPSNPRKRGKNRRTNRKRAKKRREKVEKEGHVTNTRTVLEHVQLCEPLNLAIDYAKMPVSLSGYVGIRSSESKKVLRNTNSLNDLLAMGFEVVEWDGREARPIIDANGRVCGVLAGRPNDKTYDLSVDRACRFLQAESAPECFRPEESRHRRGPFAAVAFGISFGGGQKSAQRLVTGSHTGLVERVLSNRHISRLASYADGAFRTWSPRLYAYYRSTLLKASSHTRQRINFKGSCFAAMSVNMGGKVCCFKHRDCVNLAFGWCAITAMGNFDPKKGGHFVLWDLKLIIEFPPGSTILIPSAVFSHSNTSIGTEETRFSITQYTAGALFRWVENGFKTDKELQAQDPAHYSHMSDLKASRFEHGIRMYCTLDELCKVV</sequence>
<feature type="compositionally biased region" description="Basic residues" evidence="1">
    <location>
        <begin position="127"/>
        <end position="145"/>
    </location>
</feature>
<proteinExistence type="predicted"/>
<dbReference type="Proteomes" id="UP000284842">
    <property type="component" value="Unassembled WGS sequence"/>
</dbReference>
<dbReference type="OrthoDB" id="3202607at2759"/>
<keyword evidence="3" id="KW-1185">Reference proteome</keyword>
<comment type="caution">
    <text evidence="2">The sequence shown here is derived from an EMBL/GenBank/DDBJ whole genome shotgun (WGS) entry which is preliminary data.</text>
</comment>
<dbReference type="InParanoid" id="A0A409V9E1"/>
<gene>
    <name evidence="2" type="ORF">CVT24_006747</name>
</gene>
<protein>
    <submittedName>
        <fullName evidence="2">Uncharacterized protein</fullName>
    </submittedName>
</protein>
<feature type="compositionally biased region" description="Polar residues" evidence="1">
    <location>
        <begin position="103"/>
        <end position="112"/>
    </location>
</feature>
<dbReference type="STRING" id="181874.A0A409V9E1"/>
<dbReference type="Gene3D" id="3.60.130.30">
    <property type="match status" value="1"/>
</dbReference>